<evidence type="ECO:0008006" key="3">
    <source>
        <dbReference type="Google" id="ProtNLM"/>
    </source>
</evidence>
<dbReference type="EMBL" id="UINC01001756">
    <property type="protein sequence ID" value="SUZ88136.1"/>
    <property type="molecule type" value="Genomic_DNA"/>
</dbReference>
<keyword evidence="1" id="KW-0812">Transmembrane</keyword>
<protein>
    <recommendedName>
        <fullName evidence="3">Na+/H+ antiporter subunit G</fullName>
    </recommendedName>
</protein>
<keyword evidence="1" id="KW-0472">Membrane</keyword>
<evidence type="ECO:0000256" key="1">
    <source>
        <dbReference type="SAM" id="Phobius"/>
    </source>
</evidence>
<proteinExistence type="predicted"/>
<name>A0A381R8S7_9ZZZZ</name>
<accession>A0A381R8S7</accession>
<reference evidence="2" key="1">
    <citation type="submission" date="2018-05" db="EMBL/GenBank/DDBJ databases">
        <authorList>
            <person name="Lanie J.A."/>
            <person name="Ng W.-L."/>
            <person name="Kazmierczak K.M."/>
            <person name="Andrzejewski T.M."/>
            <person name="Davidsen T.M."/>
            <person name="Wayne K.J."/>
            <person name="Tettelin H."/>
            <person name="Glass J.I."/>
            <person name="Rusch D."/>
            <person name="Podicherti R."/>
            <person name="Tsui H.-C.T."/>
            <person name="Winkler M.E."/>
        </authorList>
    </citation>
    <scope>NUCLEOTIDE SEQUENCE</scope>
</reference>
<gene>
    <name evidence="2" type="ORF">METZ01_LOCUS40990</name>
</gene>
<dbReference type="PANTHER" id="PTHR34703">
    <property type="entry name" value="ANTIPORTER SUBUNIT MNHG2-RELATED"/>
    <property type="match status" value="1"/>
</dbReference>
<evidence type="ECO:0000313" key="2">
    <source>
        <dbReference type="EMBL" id="SUZ88136.1"/>
    </source>
</evidence>
<keyword evidence="1" id="KW-1133">Transmembrane helix</keyword>
<dbReference type="InterPro" id="IPR005133">
    <property type="entry name" value="PhaG_MnhG_YufB"/>
</dbReference>
<organism evidence="2">
    <name type="scientific">marine metagenome</name>
    <dbReference type="NCBI Taxonomy" id="408172"/>
    <lineage>
        <taxon>unclassified sequences</taxon>
        <taxon>metagenomes</taxon>
        <taxon>ecological metagenomes</taxon>
    </lineage>
</organism>
<dbReference type="NCBIfam" id="NF009314">
    <property type="entry name" value="PRK12674.1-2"/>
    <property type="match status" value="1"/>
</dbReference>
<dbReference type="AlphaFoldDB" id="A0A381R8S7"/>
<dbReference type="PANTHER" id="PTHR34703:SF1">
    <property type="entry name" value="ANTIPORTER SUBUNIT MNHG2-RELATED"/>
    <property type="match status" value="1"/>
</dbReference>
<sequence>VDGLRDVATVVLLVSGLSFMLIGAWGTVRLPDAYHRLHAASKCSTLGLLGLLLGAVVHIGTAAALSKAVLTLVFTFVAAPVGSHILARSAHAAGLEQWELTLSDELAEDQAADPDR</sequence>
<feature type="transmembrane region" description="Helical" evidence="1">
    <location>
        <begin position="48"/>
        <end position="79"/>
    </location>
</feature>
<dbReference type="NCBIfam" id="TIGR01300">
    <property type="entry name" value="CPA3_mnhG_phaG"/>
    <property type="match status" value="1"/>
</dbReference>
<feature type="non-terminal residue" evidence="2">
    <location>
        <position position="1"/>
    </location>
</feature>
<feature type="transmembrane region" description="Helical" evidence="1">
    <location>
        <begin position="7"/>
        <end position="28"/>
    </location>
</feature>
<dbReference type="Pfam" id="PF03334">
    <property type="entry name" value="PhaG_MnhG_YufB"/>
    <property type="match status" value="1"/>
</dbReference>
<dbReference type="GO" id="GO:0015385">
    <property type="term" value="F:sodium:proton antiporter activity"/>
    <property type="evidence" value="ECO:0007669"/>
    <property type="project" value="TreeGrafter"/>
</dbReference>